<dbReference type="CDD" id="cd18876">
    <property type="entry name" value="NUDIX_Hydrolase"/>
    <property type="match status" value="1"/>
</dbReference>
<dbReference type="InterPro" id="IPR000086">
    <property type="entry name" value="NUDIX_hydrolase_dom"/>
</dbReference>
<dbReference type="PANTHER" id="PTHR43046:SF12">
    <property type="entry name" value="GDP-MANNOSE MANNOSYL HYDROLASE"/>
    <property type="match status" value="1"/>
</dbReference>
<protein>
    <submittedName>
        <fullName evidence="5">NUDIX domain-containing protein</fullName>
    </submittedName>
</protein>
<keyword evidence="2" id="KW-0378">Hydrolase</keyword>
<dbReference type="Gene3D" id="3.90.79.10">
    <property type="entry name" value="Nucleoside Triphosphate Pyrophosphohydrolase"/>
    <property type="match status" value="1"/>
</dbReference>
<proteinExistence type="predicted"/>
<dbReference type="PROSITE" id="PS51462">
    <property type="entry name" value="NUDIX"/>
    <property type="match status" value="1"/>
</dbReference>
<gene>
    <name evidence="5" type="ORF">AB5J52_48670</name>
</gene>
<dbReference type="InterPro" id="IPR015797">
    <property type="entry name" value="NUDIX_hydrolase-like_dom_sf"/>
</dbReference>
<dbReference type="SUPFAM" id="SSF55811">
    <property type="entry name" value="Nudix"/>
    <property type="match status" value="1"/>
</dbReference>
<dbReference type="AlphaFoldDB" id="A0AB39R8J7"/>
<dbReference type="RefSeq" id="WP_369228527.1">
    <property type="nucleotide sequence ID" value="NZ_CP163442.1"/>
</dbReference>
<dbReference type="EMBL" id="CP163442">
    <property type="protein sequence ID" value="XDQ50003.1"/>
    <property type="molecule type" value="Genomic_DNA"/>
</dbReference>
<dbReference type="InterPro" id="IPR020084">
    <property type="entry name" value="NUDIX_hydrolase_CS"/>
</dbReference>
<dbReference type="PANTHER" id="PTHR43046">
    <property type="entry name" value="GDP-MANNOSE MANNOSYL HYDROLASE"/>
    <property type="match status" value="1"/>
</dbReference>
<accession>A0AB39R8J7</accession>
<keyword evidence="3" id="KW-0460">Magnesium</keyword>
<keyword evidence="5" id="KW-0614">Plasmid</keyword>
<evidence type="ECO:0000256" key="1">
    <source>
        <dbReference type="ARBA" id="ARBA00001946"/>
    </source>
</evidence>
<dbReference type="PROSITE" id="PS00893">
    <property type="entry name" value="NUDIX_BOX"/>
    <property type="match status" value="1"/>
</dbReference>
<dbReference type="GO" id="GO:0016787">
    <property type="term" value="F:hydrolase activity"/>
    <property type="evidence" value="ECO:0007669"/>
    <property type="project" value="UniProtKB-KW"/>
</dbReference>
<evidence type="ECO:0000256" key="2">
    <source>
        <dbReference type="ARBA" id="ARBA00022801"/>
    </source>
</evidence>
<name>A0AB39R8J7_9ACTN</name>
<dbReference type="Pfam" id="PF00293">
    <property type="entry name" value="NUDIX"/>
    <property type="match status" value="1"/>
</dbReference>
<reference evidence="5" key="1">
    <citation type="submission" date="2024-07" db="EMBL/GenBank/DDBJ databases">
        <authorList>
            <person name="Yu S.T."/>
        </authorList>
    </citation>
    <scope>NUCLEOTIDE SEQUENCE</scope>
    <source>
        <strain evidence="5">R39</strain>
        <plasmid evidence="5">unnamed1</plasmid>
    </source>
</reference>
<evidence type="ECO:0000259" key="4">
    <source>
        <dbReference type="PROSITE" id="PS51462"/>
    </source>
</evidence>
<evidence type="ECO:0000256" key="3">
    <source>
        <dbReference type="ARBA" id="ARBA00022842"/>
    </source>
</evidence>
<organism evidence="5">
    <name type="scientific">Streptomyces sp. R39</name>
    <dbReference type="NCBI Taxonomy" id="3238631"/>
    <lineage>
        <taxon>Bacteria</taxon>
        <taxon>Bacillati</taxon>
        <taxon>Actinomycetota</taxon>
        <taxon>Actinomycetes</taxon>
        <taxon>Kitasatosporales</taxon>
        <taxon>Streptomycetaceae</taxon>
        <taxon>Streptomyces</taxon>
    </lineage>
</organism>
<geneLocation type="plasmid" evidence="5">
    <name>unnamed1</name>
</geneLocation>
<evidence type="ECO:0000313" key="5">
    <source>
        <dbReference type="EMBL" id="XDQ50003.1"/>
    </source>
</evidence>
<comment type="cofactor">
    <cofactor evidence="1">
        <name>Mg(2+)</name>
        <dbReference type="ChEBI" id="CHEBI:18420"/>
    </cofactor>
</comment>
<feature type="domain" description="Nudix hydrolase" evidence="4">
    <location>
        <begin position="25"/>
        <end position="155"/>
    </location>
</feature>
<sequence length="179" mass="19955">MSDAPKPGDPGRYAYLAEGNATQARKRVAADALIRNEHGLLLLVHPTYKDGWDLPGGMSEGNEEPMVTVQRELEEELGLVGVRIRGLLCLDWVKPHDPWDDLLAFVWDGGDLSPAQIQQMAPKDAELSEFGFFEQKEALRLLPPRQSIRAGQALQSLEDGVFRYLRNGLPVWPSLGPRE</sequence>